<proteinExistence type="predicted"/>
<accession>A0A0F9H1L8</accession>
<sequence length="130" mass="14392">MKIIYSPRRSGKTTEIIKRCAEQGGVILVPTRMMADMLIMMAADMGLEIPMPITAFDVKNDRHMARNIEKLHIDNAELVLQAICRVPISTLSLTETKICASCGEITEFVNYKDSGKDRSECVKCGEAVAV</sequence>
<reference evidence="1" key="1">
    <citation type="journal article" date="2015" name="Nature">
        <title>Complex archaea that bridge the gap between prokaryotes and eukaryotes.</title>
        <authorList>
            <person name="Spang A."/>
            <person name="Saw J.H."/>
            <person name="Jorgensen S.L."/>
            <person name="Zaremba-Niedzwiedzka K."/>
            <person name="Martijn J."/>
            <person name="Lind A.E."/>
            <person name="van Eijk R."/>
            <person name="Schleper C."/>
            <person name="Guy L."/>
            <person name="Ettema T.J."/>
        </authorList>
    </citation>
    <scope>NUCLEOTIDE SEQUENCE</scope>
</reference>
<dbReference type="AlphaFoldDB" id="A0A0F9H1L8"/>
<comment type="caution">
    <text evidence="1">The sequence shown here is derived from an EMBL/GenBank/DDBJ whole genome shotgun (WGS) entry which is preliminary data.</text>
</comment>
<evidence type="ECO:0000313" key="1">
    <source>
        <dbReference type="EMBL" id="KKM04919.1"/>
    </source>
</evidence>
<gene>
    <name evidence="1" type="ORF">LCGC14_1759430</name>
</gene>
<name>A0A0F9H1L8_9ZZZZ</name>
<protein>
    <submittedName>
        <fullName evidence="1">Uncharacterized protein</fullName>
    </submittedName>
</protein>
<dbReference type="EMBL" id="LAZR01016343">
    <property type="protein sequence ID" value="KKM04919.1"/>
    <property type="molecule type" value="Genomic_DNA"/>
</dbReference>
<organism evidence="1">
    <name type="scientific">marine sediment metagenome</name>
    <dbReference type="NCBI Taxonomy" id="412755"/>
    <lineage>
        <taxon>unclassified sequences</taxon>
        <taxon>metagenomes</taxon>
        <taxon>ecological metagenomes</taxon>
    </lineage>
</organism>